<dbReference type="AlphaFoldDB" id="A0A101V3I1"/>
<evidence type="ECO:0000259" key="1">
    <source>
        <dbReference type="Pfam" id="PF04149"/>
    </source>
</evidence>
<comment type="caution">
    <text evidence="2">The sequence shown here is derived from an EMBL/GenBank/DDBJ whole genome shotgun (WGS) entry which is preliminary data.</text>
</comment>
<sequence length="93" mass="9958">MTEQYIIADASALKGWRKSSYSGGNAGDCLEVLDGWRKSSYSGGNDGDCLEVLDDQPHGLPVRDSKTPHGPAIVFAPSAWTSFVTALQEADLK</sequence>
<proteinExistence type="predicted"/>
<protein>
    <submittedName>
        <fullName evidence="2">Toxin</fullName>
    </submittedName>
</protein>
<name>A0A101V3I1_9ACTN</name>
<dbReference type="InterPro" id="IPR007278">
    <property type="entry name" value="DUF397"/>
</dbReference>
<evidence type="ECO:0000313" key="2">
    <source>
        <dbReference type="EMBL" id="KUO21850.1"/>
    </source>
</evidence>
<keyword evidence="3" id="KW-1185">Reference proteome</keyword>
<accession>A0A101V3I1</accession>
<dbReference type="EMBL" id="LMXB01000021">
    <property type="protein sequence ID" value="KUO21850.1"/>
    <property type="molecule type" value="Genomic_DNA"/>
</dbReference>
<feature type="domain" description="DUF397" evidence="1">
    <location>
        <begin position="15"/>
        <end position="32"/>
    </location>
</feature>
<dbReference type="Proteomes" id="UP000053260">
    <property type="component" value="Unassembled WGS sequence"/>
</dbReference>
<dbReference type="STRING" id="909626.AQJ91_06860"/>
<dbReference type="RefSeq" id="WP_067017453.1">
    <property type="nucleotide sequence ID" value="NZ_KQ949077.1"/>
</dbReference>
<feature type="domain" description="DUF397" evidence="1">
    <location>
        <begin position="35"/>
        <end position="87"/>
    </location>
</feature>
<dbReference type="OrthoDB" id="4570646at2"/>
<organism evidence="2 3">
    <name type="scientific">Streptomyces dysideae</name>
    <dbReference type="NCBI Taxonomy" id="909626"/>
    <lineage>
        <taxon>Bacteria</taxon>
        <taxon>Bacillati</taxon>
        <taxon>Actinomycetota</taxon>
        <taxon>Actinomycetes</taxon>
        <taxon>Kitasatosporales</taxon>
        <taxon>Streptomycetaceae</taxon>
        <taxon>Streptomyces</taxon>
    </lineage>
</organism>
<dbReference type="Pfam" id="PF04149">
    <property type="entry name" value="DUF397"/>
    <property type="match status" value="2"/>
</dbReference>
<gene>
    <name evidence="2" type="ORF">AQJ91_06860</name>
</gene>
<reference evidence="2 3" key="1">
    <citation type="submission" date="2015-10" db="EMBL/GenBank/DDBJ databases">
        <title>Draft genome sequence of Streptomyces sp. RV15, isolated from a marine sponge.</title>
        <authorList>
            <person name="Ruckert C."/>
            <person name="Abdelmohsen U.R."/>
            <person name="Winkler A."/>
            <person name="Hentschel U."/>
            <person name="Kalinowski J."/>
            <person name="Kampfer P."/>
            <person name="Glaeser S."/>
        </authorList>
    </citation>
    <scope>NUCLEOTIDE SEQUENCE [LARGE SCALE GENOMIC DNA]</scope>
    <source>
        <strain evidence="2 3">RV15</strain>
    </source>
</reference>
<evidence type="ECO:0000313" key="3">
    <source>
        <dbReference type="Proteomes" id="UP000053260"/>
    </source>
</evidence>